<name>A0ABD7NMG2_KLEPN</name>
<sequence length="344" mass="37948">MEASALPININSLGDLETVFNSLMAGEDIRIENIKLNFFNSIDFKIYGDENKYNGTLPSSLAQGICEFQTEMYKVYTLIKYKTSNLQKLTIEDREAAELVFTINPGCTEIIASLKELFEAFGEAFAKVTQGMSPTQKTMCFLFALAVLGGGWIGTSYLESKASIEEKQQEIQLEDVKQKAEIERMTLLKDGMLSAIKEHAGVDTIERAEGIQEHTAKAFTGVLKGASDATHITITGVDKVELTHNDIQEIIKNPIEKAKSEQLTLEVLIDSIKRSADKLTLSCHEPTGETSFPIYVDTSFINDPDEIGIIFDAMKGNKTIKILGSYKVRSGVIEQGNASTISHP</sequence>
<evidence type="ECO:0000313" key="2">
    <source>
        <dbReference type="Proteomes" id="UP000259497"/>
    </source>
</evidence>
<accession>A0ABD7NMG2</accession>
<dbReference type="EMBL" id="UIXM01000003">
    <property type="protein sequence ID" value="SVS24986.1"/>
    <property type="molecule type" value="Genomic_DNA"/>
</dbReference>
<organism evidence="1 2">
    <name type="scientific">Klebsiella pneumoniae</name>
    <dbReference type="NCBI Taxonomy" id="573"/>
    <lineage>
        <taxon>Bacteria</taxon>
        <taxon>Pseudomonadati</taxon>
        <taxon>Pseudomonadota</taxon>
        <taxon>Gammaproteobacteria</taxon>
        <taxon>Enterobacterales</taxon>
        <taxon>Enterobacteriaceae</taxon>
        <taxon>Klebsiella/Raoultella group</taxon>
        <taxon>Klebsiella</taxon>
        <taxon>Klebsiella pneumoniae complex</taxon>
    </lineage>
</organism>
<dbReference type="Proteomes" id="UP000259497">
    <property type="component" value="Unassembled WGS sequence"/>
</dbReference>
<dbReference type="AlphaFoldDB" id="A0ABD7NMG2"/>
<comment type="caution">
    <text evidence="1">The sequence shown here is derived from an EMBL/GenBank/DDBJ whole genome shotgun (WGS) entry which is preliminary data.</text>
</comment>
<proteinExistence type="predicted"/>
<protein>
    <submittedName>
        <fullName evidence="1">Uncharacterized protein</fullName>
    </submittedName>
</protein>
<evidence type="ECO:0000313" key="1">
    <source>
        <dbReference type="EMBL" id="SVS24986.1"/>
    </source>
</evidence>
<dbReference type="RefSeq" id="WP_048333909.1">
    <property type="nucleotide sequence ID" value="NZ_AP021880.1"/>
</dbReference>
<gene>
    <name evidence="1" type="ORF">SAMEA3649733_01658</name>
</gene>
<reference evidence="1 2" key="1">
    <citation type="submission" date="2018-08" db="EMBL/GenBank/DDBJ databases">
        <authorList>
            <consortium name="Pathogen Informatics"/>
        </authorList>
    </citation>
    <scope>NUCLEOTIDE SEQUENCE [LARGE SCALE GENOMIC DNA]</scope>
    <source>
        <strain evidence="1 2">EuSCAPE_GR114</strain>
    </source>
</reference>